<gene>
    <name evidence="2" type="ORF">LHA_1078</name>
</gene>
<organism evidence="2 3">
    <name type="scientific">Legionella hackeliae</name>
    <dbReference type="NCBI Taxonomy" id="449"/>
    <lineage>
        <taxon>Bacteria</taxon>
        <taxon>Pseudomonadati</taxon>
        <taxon>Pseudomonadota</taxon>
        <taxon>Gammaproteobacteria</taxon>
        <taxon>Legionellales</taxon>
        <taxon>Legionellaceae</taxon>
        <taxon>Legionella</taxon>
    </lineage>
</organism>
<feature type="signal peptide" evidence="1">
    <location>
        <begin position="1"/>
        <end position="17"/>
    </location>
</feature>
<dbReference type="HOGENOM" id="CLU_1110341_0_0_6"/>
<dbReference type="STRING" id="449.LHA_1078"/>
<keyword evidence="3" id="KW-1185">Reference proteome</keyword>
<dbReference type="AlphaFoldDB" id="A0A0A8USW2"/>
<proteinExistence type="predicted"/>
<protein>
    <recommendedName>
        <fullName evidence="4">Lipoprotein</fullName>
    </recommendedName>
</protein>
<evidence type="ECO:0008006" key="4">
    <source>
        <dbReference type="Google" id="ProtNLM"/>
    </source>
</evidence>
<dbReference type="EMBL" id="LN681225">
    <property type="protein sequence ID" value="CEK10137.1"/>
    <property type="molecule type" value="Genomic_DNA"/>
</dbReference>
<accession>A0A0A8USW2</accession>
<evidence type="ECO:0000313" key="3">
    <source>
        <dbReference type="Proteomes" id="UP000032803"/>
    </source>
</evidence>
<feature type="chain" id="PRO_5009754305" description="Lipoprotein" evidence="1">
    <location>
        <begin position="18"/>
        <end position="242"/>
    </location>
</feature>
<evidence type="ECO:0000256" key="1">
    <source>
        <dbReference type="SAM" id="SignalP"/>
    </source>
</evidence>
<reference evidence="3" key="1">
    <citation type="submission" date="2014-09" db="EMBL/GenBank/DDBJ databases">
        <authorList>
            <person name="Gomez-Valero L."/>
        </authorList>
    </citation>
    <scope>NUCLEOTIDE SEQUENCE [LARGE SCALE GENOMIC DNA]</scope>
    <source>
        <strain evidence="3">ATCC35250</strain>
    </source>
</reference>
<name>A0A0A8USW2_LEGHA</name>
<keyword evidence="1" id="KW-0732">Signal</keyword>
<dbReference type="OrthoDB" id="5635005at2"/>
<dbReference type="PATRIC" id="fig|449.7.peg.576"/>
<dbReference type="RefSeq" id="WP_045105555.1">
    <property type="nucleotide sequence ID" value="NZ_LN681225.1"/>
</dbReference>
<sequence length="242" mass="27010">MKKIVLFLSLIVIKAQAGIPPEIEASVKENLVSQGFSPDGGAVIVPRSALNIPKDMVETGRRNLAEQKKFGFYKEETDIPKQMLQMNETVDIKLVVSDKDHNSASSRLKRSISQIKLGYDFIPIPMSEITKNLGFSANGGYNDGWNGVNQFFIKDSIGTCVYMENNIKLSHASAKIAEDSVRYDVNEKITTLEVKGTDTSGFLYTVEWFDSSYFRSLECANIKHSDEITQSVINLAQKIDIK</sequence>
<dbReference type="KEGG" id="lha:LHA_1078"/>
<dbReference type="Proteomes" id="UP000032803">
    <property type="component" value="Chromosome I"/>
</dbReference>
<evidence type="ECO:0000313" key="2">
    <source>
        <dbReference type="EMBL" id="CEK10137.1"/>
    </source>
</evidence>